<evidence type="ECO:0000256" key="2">
    <source>
        <dbReference type="ARBA" id="ARBA00007871"/>
    </source>
</evidence>
<dbReference type="EMBL" id="JACHVA010000019">
    <property type="protein sequence ID" value="MBC2600465.1"/>
    <property type="molecule type" value="Genomic_DNA"/>
</dbReference>
<accession>A0A7X1AX66</accession>
<comment type="similarity">
    <text evidence="2">Belongs to the DtxR/MntR family.</text>
</comment>
<dbReference type="InterPro" id="IPR036390">
    <property type="entry name" value="WH_DNA-bd_sf"/>
</dbReference>
<evidence type="ECO:0000256" key="12">
    <source>
        <dbReference type="ARBA" id="ARBA00025185"/>
    </source>
</evidence>
<dbReference type="PANTHER" id="PTHR33238:SF11">
    <property type="entry name" value="TRANSCRIPTIONAL REGULATOR MNTR"/>
    <property type="match status" value="1"/>
</dbReference>
<dbReference type="SUPFAM" id="SSF46785">
    <property type="entry name" value="Winged helix' DNA-binding domain"/>
    <property type="match status" value="1"/>
</dbReference>
<keyword evidence="7" id="KW-0805">Transcription regulation</keyword>
<dbReference type="GO" id="GO:0046914">
    <property type="term" value="F:transition metal ion binding"/>
    <property type="evidence" value="ECO:0007669"/>
    <property type="project" value="InterPro"/>
</dbReference>
<keyword evidence="18" id="KW-1185">Reference proteome</keyword>
<dbReference type="InterPro" id="IPR036421">
    <property type="entry name" value="Fe_dep_repressor_sf"/>
</dbReference>
<dbReference type="GO" id="GO:0003700">
    <property type="term" value="F:DNA-binding transcription factor activity"/>
    <property type="evidence" value="ECO:0007669"/>
    <property type="project" value="InterPro"/>
</dbReference>
<name>A0A7X1AX66_9BACT</name>
<keyword evidence="6" id="KW-0678">Repressor</keyword>
<dbReference type="SUPFAM" id="SSF47979">
    <property type="entry name" value="Iron-dependent repressor protein, dimerization domain"/>
    <property type="match status" value="1"/>
</dbReference>
<feature type="domain" description="Iron dependent repressor metal binding and dimerisation" evidence="16">
    <location>
        <begin position="87"/>
        <end position="142"/>
    </location>
</feature>
<keyword evidence="5" id="KW-0963">Cytoplasm</keyword>
<evidence type="ECO:0000256" key="13">
    <source>
        <dbReference type="ARBA" id="ARBA00032593"/>
    </source>
</evidence>
<dbReference type="Pfam" id="PF02742">
    <property type="entry name" value="Fe_dep_repr_C"/>
    <property type="match status" value="1"/>
</dbReference>
<feature type="region of interest" description="Disordered" evidence="14">
    <location>
        <begin position="1"/>
        <end position="29"/>
    </location>
</feature>
<evidence type="ECO:0000256" key="14">
    <source>
        <dbReference type="SAM" id="MobiDB-lite"/>
    </source>
</evidence>
<evidence type="ECO:0000256" key="11">
    <source>
        <dbReference type="ARBA" id="ARBA00023211"/>
    </source>
</evidence>
<evidence type="ECO:0000256" key="7">
    <source>
        <dbReference type="ARBA" id="ARBA00023015"/>
    </source>
</evidence>
<dbReference type="InterPro" id="IPR036388">
    <property type="entry name" value="WH-like_DNA-bd_sf"/>
</dbReference>
<evidence type="ECO:0000256" key="6">
    <source>
        <dbReference type="ARBA" id="ARBA00022491"/>
    </source>
</evidence>
<evidence type="ECO:0000256" key="1">
    <source>
        <dbReference type="ARBA" id="ARBA00004496"/>
    </source>
</evidence>
<dbReference type="InterPro" id="IPR022687">
    <property type="entry name" value="HTH_DTXR"/>
</dbReference>
<comment type="caution">
    <text evidence="17">The sequence shown here is derived from an EMBL/GenBank/DDBJ whole genome shotgun (WGS) entry which is preliminary data.</text>
</comment>
<dbReference type="Gene3D" id="1.10.10.10">
    <property type="entry name" value="Winged helix-like DNA-binding domain superfamily/Winged helix DNA-binding domain"/>
    <property type="match status" value="1"/>
</dbReference>
<dbReference type="PANTHER" id="PTHR33238">
    <property type="entry name" value="IRON (METAL) DEPENDENT REPRESSOR, DTXR FAMILY"/>
    <property type="match status" value="1"/>
</dbReference>
<dbReference type="AlphaFoldDB" id="A0A7X1AX66"/>
<keyword evidence="11" id="KW-0464">Manganese</keyword>
<evidence type="ECO:0000256" key="8">
    <source>
        <dbReference type="ARBA" id="ARBA00023125"/>
    </source>
</evidence>
<organism evidence="17 18">
    <name type="scientific">Puniceicoccus vermicola</name>
    <dbReference type="NCBI Taxonomy" id="388746"/>
    <lineage>
        <taxon>Bacteria</taxon>
        <taxon>Pseudomonadati</taxon>
        <taxon>Verrucomicrobiota</taxon>
        <taxon>Opitutia</taxon>
        <taxon>Puniceicoccales</taxon>
        <taxon>Puniceicoccaceae</taxon>
        <taxon>Puniceicoccus</taxon>
    </lineage>
</organism>
<evidence type="ECO:0000259" key="15">
    <source>
        <dbReference type="Pfam" id="PF01325"/>
    </source>
</evidence>
<dbReference type="Pfam" id="PF01325">
    <property type="entry name" value="Fe_dep_repress"/>
    <property type="match status" value="1"/>
</dbReference>
<dbReference type="SMART" id="SM00529">
    <property type="entry name" value="HTH_DTXR"/>
    <property type="match status" value="1"/>
</dbReference>
<comment type="function">
    <text evidence="12">In the presence of manganese, represses expression of mntH and mntS. Up-regulates expression of mntP.</text>
</comment>
<keyword evidence="10" id="KW-0804">Transcription</keyword>
<dbReference type="InterPro" id="IPR050536">
    <property type="entry name" value="DtxR_MntR_Metal-Reg"/>
</dbReference>
<comment type="subunit">
    <text evidence="3">Homodimer.</text>
</comment>
<keyword evidence="9" id="KW-0010">Activator</keyword>
<proteinExistence type="inferred from homology"/>
<feature type="domain" description="HTH dtxR-type" evidence="15">
    <location>
        <begin position="29"/>
        <end position="79"/>
    </location>
</feature>
<feature type="compositionally biased region" description="Basic residues" evidence="14">
    <location>
        <begin position="13"/>
        <end position="24"/>
    </location>
</feature>
<evidence type="ECO:0000256" key="10">
    <source>
        <dbReference type="ARBA" id="ARBA00023163"/>
    </source>
</evidence>
<evidence type="ECO:0000259" key="16">
    <source>
        <dbReference type="Pfam" id="PF02742"/>
    </source>
</evidence>
<comment type="subcellular location">
    <subcellularLocation>
        <location evidence="1">Cytoplasm</location>
    </subcellularLocation>
</comment>
<evidence type="ECO:0000313" key="18">
    <source>
        <dbReference type="Proteomes" id="UP000525652"/>
    </source>
</evidence>
<evidence type="ECO:0000256" key="3">
    <source>
        <dbReference type="ARBA" id="ARBA00011738"/>
    </source>
</evidence>
<dbReference type="GO" id="GO:0005737">
    <property type="term" value="C:cytoplasm"/>
    <property type="evidence" value="ECO:0007669"/>
    <property type="project" value="UniProtKB-SubCell"/>
</dbReference>
<dbReference type="GO" id="GO:0046983">
    <property type="term" value="F:protein dimerization activity"/>
    <property type="evidence" value="ECO:0007669"/>
    <property type="project" value="InterPro"/>
</dbReference>
<dbReference type="GO" id="GO:0003677">
    <property type="term" value="F:DNA binding"/>
    <property type="evidence" value="ECO:0007669"/>
    <property type="project" value="UniProtKB-KW"/>
</dbReference>
<evidence type="ECO:0000256" key="4">
    <source>
        <dbReference type="ARBA" id="ARBA00022386"/>
    </source>
</evidence>
<dbReference type="InterPro" id="IPR001367">
    <property type="entry name" value="Fe_dep_repressor"/>
</dbReference>
<dbReference type="Gene3D" id="1.10.60.10">
    <property type="entry name" value="Iron dependent repressor, metal binding and dimerisation domain"/>
    <property type="match status" value="1"/>
</dbReference>
<dbReference type="Proteomes" id="UP000525652">
    <property type="component" value="Unassembled WGS sequence"/>
</dbReference>
<keyword evidence="8" id="KW-0238">DNA-binding</keyword>
<dbReference type="RefSeq" id="WP_185691213.1">
    <property type="nucleotide sequence ID" value="NZ_JACHVA010000019.1"/>
</dbReference>
<evidence type="ECO:0000313" key="17">
    <source>
        <dbReference type="EMBL" id="MBC2600465.1"/>
    </source>
</evidence>
<evidence type="ECO:0000256" key="5">
    <source>
        <dbReference type="ARBA" id="ARBA00022490"/>
    </source>
</evidence>
<evidence type="ECO:0000256" key="9">
    <source>
        <dbReference type="ARBA" id="ARBA00023159"/>
    </source>
</evidence>
<sequence>MAGTQKTETDPKKRLRRTHRAIRGQHREERTEDYVESVYRMERNEEPVRVVDLQKIFAVSHVTVIRALEKLSEQGFLERSESGISLTDKGRELGAWCYERHRLVESFLVSLGVSKNTASNDAEGIEHHLSPETLSAMKEHLNER</sequence>
<gene>
    <name evidence="17" type="ORF">H5P30_01585</name>
</gene>
<reference evidence="17 18" key="1">
    <citation type="submission" date="2020-07" db="EMBL/GenBank/DDBJ databases">
        <authorList>
            <person name="Feng X."/>
        </authorList>
    </citation>
    <scope>NUCLEOTIDE SEQUENCE [LARGE SCALE GENOMIC DNA]</scope>
    <source>
        <strain evidence="17 18">JCM14086</strain>
    </source>
</reference>
<protein>
    <recommendedName>
        <fullName evidence="4">Transcriptional regulator MntR</fullName>
    </recommendedName>
    <alternativeName>
        <fullName evidence="13">Manganese transport regulator</fullName>
    </alternativeName>
</protein>
<dbReference type="InterPro" id="IPR022689">
    <property type="entry name" value="Iron_dep_repressor"/>
</dbReference>